<dbReference type="AlphaFoldDB" id="A0A1D7TJV2"/>
<dbReference type="GO" id="GO:0015288">
    <property type="term" value="F:porin activity"/>
    <property type="evidence" value="ECO:0007669"/>
    <property type="project" value="TreeGrafter"/>
</dbReference>
<organism evidence="4 5">
    <name type="scientific">Sulfurospirillum halorespirans DSM 13726</name>
    <dbReference type="NCBI Taxonomy" id="1193502"/>
    <lineage>
        <taxon>Bacteria</taxon>
        <taxon>Pseudomonadati</taxon>
        <taxon>Campylobacterota</taxon>
        <taxon>Epsilonproteobacteria</taxon>
        <taxon>Campylobacterales</taxon>
        <taxon>Sulfurospirillaceae</taxon>
        <taxon>Sulfurospirillum</taxon>
    </lineage>
</organism>
<dbReference type="PATRIC" id="fig|1193502.14.peg.1500"/>
<dbReference type="InterPro" id="IPR005318">
    <property type="entry name" value="OM_porin_bac"/>
</dbReference>
<accession>A0A1D7TJV2</accession>
<evidence type="ECO:0000313" key="4">
    <source>
        <dbReference type="EMBL" id="AOO65256.1"/>
    </source>
</evidence>
<dbReference type="PANTHER" id="PTHR34596">
    <property type="entry name" value="CHITOPORIN"/>
    <property type="match status" value="1"/>
</dbReference>
<gene>
    <name evidence="4" type="ORF">SHALO_1481</name>
</gene>
<dbReference type="EMBL" id="CP017111">
    <property type="protein sequence ID" value="AOO65256.1"/>
    <property type="molecule type" value="Genomic_DNA"/>
</dbReference>
<reference evidence="5" key="1">
    <citation type="submission" date="2016-08" db="EMBL/GenBank/DDBJ databases">
        <title>Complete genome sequence of the organohalide-respiring Epsilonproteobacterium Sulfurospirillum halorespirans.</title>
        <authorList>
            <person name="Goris T."/>
            <person name="Zimmermann J."/>
            <person name="Schenz B."/>
            <person name="Lemos M."/>
            <person name="Hackermueller J."/>
            <person name="Diekert G."/>
        </authorList>
    </citation>
    <scope>NUCLEOTIDE SEQUENCE [LARGE SCALE GENOMIC DNA]</scope>
    <source>
        <strain>DSM 13726</strain>
        <strain evidence="5">PCE-M2</strain>
    </source>
</reference>
<dbReference type="KEGG" id="shal:SHALO_1481"/>
<dbReference type="Proteomes" id="UP000094609">
    <property type="component" value="Chromosome"/>
</dbReference>
<keyword evidence="5" id="KW-1185">Reference proteome</keyword>
<proteinExistence type="inferred from homology"/>
<sequence length="349" mass="38342">MRTAELKGFRVGLGFQGQSTPWADTDTKLDHMLPWDLGASGAILSEAYLSYTMNKTVVKVGRQYFDKPLMSSDNHDVIKQAIEGVTIVSNDIPDTTLYAAYAWRMSWMKDNGVNNDFANFGKFGLLYNVIPGAEGGDYAYVVGAINKSLPDTTLTLAYGEEDKSHSLFLAQADYMPKINDSVTLVTGLQFWNTELDERSVAWADSTVYSAKLGLNVGPVGAYVAYAKINDGRGAWGVGMTDDRPRLYTSTLTDAGQFEASTQYAVDVHAFVPQIATVLGVRYVNIDLDEKGAASSQVGIGKIDQTGFYAIHNFSGSLKGLYCMGFYEIANNSNDAYSRDEIRFRVGYEF</sequence>
<dbReference type="Gene3D" id="2.40.160.10">
    <property type="entry name" value="Porin"/>
    <property type="match status" value="1"/>
</dbReference>
<evidence type="ECO:0000256" key="2">
    <source>
        <dbReference type="ARBA" id="ARBA00022448"/>
    </source>
</evidence>
<keyword evidence="3" id="KW-0732">Signal</keyword>
<keyword evidence="2" id="KW-0813">Transport</keyword>
<comment type="similarity">
    <text evidence="1">Belongs to the outer membrane porin (Opr) (TC 1.B.25) family.</text>
</comment>
<dbReference type="RefSeq" id="WP_084010810.1">
    <property type="nucleotide sequence ID" value="NZ_CP017111.1"/>
</dbReference>
<name>A0A1D7TJV2_9BACT</name>
<dbReference type="InterPro" id="IPR023614">
    <property type="entry name" value="Porin_dom_sf"/>
</dbReference>
<protein>
    <submittedName>
        <fullName evidence="4">Outer membrane porin</fullName>
    </submittedName>
</protein>
<dbReference type="Pfam" id="PF03573">
    <property type="entry name" value="OprD"/>
    <property type="match status" value="1"/>
</dbReference>
<dbReference type="STRING" id="1193502.SHALO_1481"/>
<dbReference type="GO" id="GO:0016020">
    <property type="term" value="C:membrane"/>
    <property type="evidence" value="ECO:0007669"/>
    <property type="project" value="InterPro"/>
</dbReference>
<evidence type="ECO:0000256" key="1">
    <source>
        <dbReference type="ARBA" id="ARBA00009075"/>
    </source>
</evidence>
<dbReference type="PANTHER" id="PTHR34596:SF2">
    <property type="entry name" value="CHITOPORIN"/>
    <property type="match status" value="1"/>
</dbReference>
<evidence type="ECO:0000313" key="5">
    <source>
        <dbReference type="Proteomes" id="UP000094609"/>
    </source>
</evidence>
<evidence type="ECO:0000256" key="3">
    <source>
        <dbReference type="ARBA" id="ARBA00022729"/>
    </source>
</evidence>